<evidence type="ECO:0000313" key="1">
    <source>
        <dbReference type="EMBL" id="CEH12992.1"/>
    </source>
</evidence>
<dbReference type="Proteomes" id="UP000054845">
    <property type="component" value="Unassembled WGS sequence"/>
</dbReference>
<sequence>MTARLASQDPCDGLVKASATISERPNFEKAQFAAKPSWLPIIIITNNRGKTSGEYKSQMDSTNICGTLDQFLYRELATAKYGSESFATEHQHFSGVHKAEMDSMQKVPHADTVSALLLRV</sequence>
<dbReference type="EMBL" id="CCYA01000192">
    <property type="protein sequence ID" value="CEH12992.1"/>
    <property type="molecule type" value="Genomic_DNA"/>
</dbReference>
<evidence type="ECO:0000313" key="2">
    <source>
        <dbReference type="Proteomes" id="UP000054845"/>
    </source>
</evidence>
<protein>
    <submittedName>
        <fullName evidence="1">Uncharacterized protein</fullName>
    </submittedName>
</protein>
<proteinExistence type="predicted"/>
<organism evidence="1 2">
    <name type="scientific">Ceraceosorus bombacis</name>
    <dbReference type="NCBI Taxonomy" id="401625"/>
    <lineage>
        <taxon>Eukaryota</taxon>
        <taxon>Fungi</taxon>
        <taxon>Dikarya</taxon>
        <taxon>Basidiomycota</taxon>
        <taxon>Ustilaginomycotina</taxon>
        <taxon>Exobasidiomycetes</taxon>
        <taxon>Ceraceosorales</taxon>
        <taxon>Ceraceosoraceae</taxon>
        <taxon>Ceraceosorus</taxon>
    </lineage>
</organism>
<dbReference type="AlphaFoldDB" id="A0A0P1BC02"/>
<reference evidence="1 2" key="1">
    <citation type="submission" date="2014-09" db="EMBL/GenBank/DDBJ databases">
        <authorList>
            <person name="Magalhaes I.L.F."/>
            <person name="Oliveira U."/>
            <person name="Santos F.R."/>
            <person name="Vidigal T.H.D.A."/>
            <person name="Brescovit A.D."/>
            <person name="Santos A.J."/>
        </authorList>
    </citation>
    <scope>NUCLEOTIDE SEQUENCE [LARGE SCALE GENOMIC DNA]</scope>
</reference>
<accession>A0A0P1BC02</accession>
<keyword evidence="2" id="KW-1185">Reference proteome</keyword>
<name>A0A0P1BC02_9BASI</name>